<keyword evidence="5" id="KW-1133">Transmembrane helix</keyword>
<feature type="compositionally biased region" description="Low complexity" evidence="4">
    <location>
        <begin position="185"/>
        <end position="198"/>
    </location>
</feature>
<dbReference type="AlphaFoldDB" id="A0A429YN29"/>
<dbReference type="InterPro" id="IPR036322">
    <property type="entry name" value="WD40_repeat_dom_sf"/>
</dbReference>
<dbReference type="OrthoDB" id="9805828at2"/>
<organism evidence="6 7">
    <name type="scientific">Aquibium carbonis</name>
    <dbReference type="NCBI Taxonomy" id="2495581"/>
    <lineage>
        <taxon>Bacteria</taxon>
        <taxon>Pseudomonadati</taxon>
        <taxon>Pseudomonadota</taxon>
        <taxon>Alphaproteobacteria</taxon>
        <taxon>Hyphomicrobiales</taxon>
        <taxon>Phyllobacteriaceae</taxon>
        <taxon>Aquibium</taxon>
    </lineage>
</organism>
<evidence type="ECO:0000256" key="4">
    <source>
        <dbReference type="SAM" id="MobiDB-lite"/>
    </source>
</evidence>
<gene>
    <name evidence="6" type="ORF">EJC49_23185</name>
</gene>
<dbReference type="CDD" id="cd00200">
    <property type="entry name" value="WD40"/>
    <property type="match status" value="1"/>
</dbReference>
<dbReference type="PROSITE" id="PS00678">
    <property type="entry name" value="WD_REPEATS_1"/>
    <property type="match status" value="4"/>
</dbReference>
<keyword evidence="5" id="KW-0812">Transmembrane</keyword>
<feature type="repeat" description="WD" evidence="3">
    <location>
        <begin position="219"/>
        <end position="260"/>
    </location>
</feature>
<evidence type="ECO:0000256" key="2">
    <source>
        <dbReference type="ARBA" id="ARBA00022737"/>
    </source>
</evidence>
<dbReference type="InterPro" id="IPR020472">
    <property type="entry name" value="WD40_PAC1"/>
</dbReference>
<feature type="compositionally biased region" description="Low complexity" evidence="4">
    <location>
        <begin position="141"/>
        <end position="174"/>
    </location>
</feature>
<protein>
    <submittedName>
        <fullName evidence="6">WD40 repeat domain-containing protein</fullName>
    </submittedName>
</protein>
<keyword evidence="5" id="KW-0472">Membrane</keyword>
<dbReference type="PANTHER" id="PTHR19848">
    <property type="entry name" value="WD40 REPEAT PROTEIN"/>
    <property type="match status" value="1"/>
</dbReference>
<dbReference type="InterPro" id="IPR019775">
    <property type="entry name" value="WD40_repeat_CS"/>
</dbReference>
<evidence type="ECO:0000256" key="3">
    <source>
        <dbReference type="PROSITE-ProRule" id="PRU00221"/>
    </source>
</evidence>
<keyword evidence="2" id="KW-0677">Repeat</keyword>
<dbReference type="RefSeq" id="WP_126702307.1">
    <property type="nucleotide sequence ID" value="NZ_RWKW01000113.1"/>
</dbReference>
<dbReference type="Gene3D" id="2.130.10.10">
    <property type="entry name" value="YVTN repeat-like/Quinoprotein amine dehydrogenase"/>
    <property type="match status" value="3"/>
</dbReference>
<feature type="repeat" description="WD" evidence="3">
    <location>
        <begin position="346"/>
        <end position="387"/>
    </location>
</feature>
<name>A0A429YN29_9HYPH</name>
<evidence type="ECO:0000256" key="1">
    <source>
        <dbReference type="ARBA" id="ARBA00022574"/>
    </source>
</evidence>
<accession>A0A429YN29</accession>
<feature type="repeat" description="WD" evidence="3">
    <location>
        <begin position="314"/>
        <end position="345"/>
    </location>
</feature>
<keyword evidence="7" id="KW-1185">Reference proteome</keyword>
<keyword evidence="1 3" id="KW-0853">WD repeat</keyword>
<feature type="transmembrane region" description="Helical" evidence="5">
    <location>
        <begin position="53"/>
        <end position="72"/>
    </location>
</feature>
<evidence type="ECO:0000313" key="6">
    <source>
        <dbReference type="EMBL" id="RST82818.1"/>
    </source>
</evidence>
<dbReference type="SMART" id="SM00320">
    <property type="entry name" value="WD40"/>
    <property type="match status" value="7"/>
</dbReference>
<sequence length="518" mass="53986">MKSGRPFDRLVAALMLAVALICLRGAFLAAGPGDLGGGETMVRATPIPEDTVSFLRVAVYLVAALVLGFGAWRRWRGASRPTATQAPVFGRDASPVQAGRPRRMHVLDVLVAVIVVGVVFDHFVPIGARVPAGDDERLPVEAPTETAAPPSATSTETSPAGQDAAAAAEQGAAGPEEREQTVEEAAPGSAPSPGAPAADTLPPRTTALPAQPAPMPSHADGHRDAVVWLSVSPDGGLLLSASTDRAIKLWDMDTASLRRELGTHKEMARQALFMPDGVHALTAGDDGEIVLRTLAEGAVVHVFAADALGAANKIAISPDGRVAVSGHRSGGVVVWDIENRRVRHVMTGHAWPVVSVALSPDGRRAVSGSIDGVLKLWDIDAGHQARDWLGHERGAYGAAFTADGLRLVTGSGDFSIKLWDVEAGTEIRRFDGHSGTVYALVLSADERRILSGSLDGTARIWDVDTGREIAQFADGGGPVYAVAFAADGSVLTGNRSGAIKAWPPDGKGAKTLFPPARE</sequence>
<dbReference type="EMBL" id="RWKW01000113">
    <property type="protein sequence ID" value="RST82818.1"/>
    <property type="molecule type" value="Genomic_DNA"/>
</dbReference>
<dbReference type="SUPFAM" id="SSF50978">
    <property type="entry name" value="WD40 repeat-like"/>
    <property type="match status" value="1"/>
</dbReference>
<feature type="repeat" description="WD" evidence="3">
    <location>
        <begin position="388"/>
        <end position="429"/>
    </location>
</feature>
<evidence type="ECO:0000313" key="7">
    <source>
        <dbReference type="Proteomes" id="UP000278398"/>
    </source>
</evidence>
<dbReference type="InterPro" id="IPR001680">
    <property type="entry name" value="WD40_rpt"/>
</dbReference>
<dbReference type="PRINTS" id="PR00320">
    <property type="entry name" value="GPROTEINBRPT"/>
</dbReference>
<dbReference type="Pfam" id="PF00400">
    <property type="entry name" value="WD40"/>
    <property type="match status" value="5"/>
</dbReference>
<feature type="repeat" description="WD" evidence="3">
    <location>
        <begin position="430"/>
        <end position="471"/>
    </location>
</feature>
<dbReference type="PANTHER" id="PTHR19848:SF8">
    <property type="entry name" value="F-BOX AND WD REPEAT DOMAIN CONTAINING 7"/>
    <property type="match status" value="1"/>
</dbReference>
<proteinExistence type="predicted"/>
<feature type="region of interest" description="Disordered" evidence="4">
    <location>
        <begin position="141"/>
        <end position="219"/>
    </location>
</feature>
<dbReference type="InterPro" id="IPR015943">
    <property type="entry name" value="WD40/YVTN_repeat-like_dom_sf"/>
</dbReference>
<dbReference type="Proteomes" id="UP000278398">
    <property type="component" value="Unassembled WGS sequence"/>
</dbReference>
<comment type="caution">
    <text evidence="6">The sequence shown here is derived from an EMBL/GenBank/DDBJ whole genome shotgun (WGS) entry which is preliminary data.</text>
</comment>
<dbReference type="PROSITE" id="PS50294">
    <property type="entry name" value="WD_REPEATS_REGION"/>
    <property type="match status" value="4"/>
</dbReference>
<evidence type="ECO:0000256" key="5">
    <source>
        <dbReference type="SAM" id="Phobius"/>
    </source>
</evidence>
<dbReference type="PROSITE" id="PS50082">
    <property type="entry name" value="WD_REPEATS_2"/>
    <property type="match status" value="5"/>
</dbReference>
<reference evidence="6 7" key="1">
    <citation type="submission" date="2018-12" db="EMBL/GenBank/DDBJ databases">
        <title>Mesorhizobium carbonis sp. nov., isolated from coal mine water.</title>
        <authorList>
            <person name="Xin W."/>
            <person name="Xu Z."/>
            <person name="Xiang F."/>
            <person name="Zhang J."/>
            <person name="Xi L."/>
            <person name="Liu J."/>
        </authorList>
    </citation>
    <scope>NUCLEOTIDE SEQUENCE [LARGE SCALE GENOMIC DNA]</scope>
    <source>
        <strain evidence="6 7">B2.3</strain>
    </source>
</reference>
<feature type="transmembrane region" description="Helical" evidence="5">
    <location>
        <begin position="106"/>
        <end position="124"/>
    </location>
</feature>